<reference evidence="12 13" key="1">
    <citation type="submission" date="2016-10" db="EMBL/GenBank/DDBJ databases">
        <authorList>
            <person name="de Groot N.N."/>
        </authorList>
    </citation>
    <scope>NUCLEOTIDE SEQUENCE [LARGE SCALE GENOMIC DNA]</scope>
    <source>
        <strain evidence="12 13">DSM 14789</strain>
    </source>
</reference>
<evidence type="ECO:0000256" key="10">
    <source>
        <dbReference type="ARBA" id="ARBA00047785"/>
    </source>
</evidence>
<dbReference type="AlphaFoldDB" id="A0A1G9FRZ3"/>
<keyword evidence="13" id="KW-1185">Reference proteome</keyword>
<gene>
    <name evidence="12" type="ORF">SAMN05661010_00494</name>
</gene>
<dbReference type="InterPro" id="IPR045746">
    <property type="entry name" value="ACT14924-like_Acyltransf_dom"/>
</dbReference>
<evidence type="ECO:0000256" key="5">
    <source>
        <dbReference type="ARBA" id="ARBA00023315"/>
    </source>
</evidence>
<dbReference type="EC" id="2.3.2.30" evidence="7"/>
<dbReference type="SMART" id="SM00563">
    <property type="entry name" value="PlsC"/>
    <property type="match status" value="1"/>
</dbReference>
<dbReference type="GO" id="GO:0043810">
    <property type="term" value="F:ornithine-acyl [acyl carrier protein] N-acyltransferase activity"/>
    <property type="evidence" value="ECO:0007669"/>
    <property type="project" value="UniProtKB-EC"/>
</dbReference>
<keyword evidence="2" id="KW-0444">Lipid biosynthesis</keyword>
<dbReference type="PANTHER" id="PTHR37323">
    <property type="entry name" value="GCN5-RELATED N-ACETYLTRANSFERASE"/>
    <property type="match status" value="1"/>
</dbReference>
<evidence type="ECO:0000256" key="4">
    <source>
        <dbReference type="ARBA" id="ARBA00023098"/>
    </source>
</evidence>
<proteinExistence type="inferred from homology"/>
<comment type="similarity">
    <text evidence="6">Belongs to the acetyltransferase family. OlsB subfamily.</text>
</comment>
<dbReference type="InterPro" id="IPR016181">
    <property type="entry name" value="Acyl_CoA_acyltransferase"/>
</dbReference>
<dbReference type="EMBL" id="FNGI01000001">
    <property type="protein sequence ID" value="SDK91169.1"/>
    <property type="molecule type" value="Genomic_DNA"/>
</dbReference>
<comment type="function">
    <text evidence="9">Catalyzes the first step in the biosynthesis of ornithine lipids, which are phosphorus-free membrane lipids. Catalyzes the 3-hydroxyacyl-acyl carrier protein-dependent acylation of ornithine to form lyso-ornithine lipid (LOL).</text>
</comment>
<dbReference type="OrthoDB" id="1113830at2"/>
<evidence type="ECO:0000256" key="1">
    <source>
        <dbReference type="ARBA" id="ARBA00005189"/>
    </source>
</evidence>
<evidence type="ECO:0000256" key="9">
    <source>
        <dbReference type="ARBA" id="ARBA00045724"/>
    </source>
</evidence>
<dbReference type="Pfam" id="PF13444">
    <property type="entry name" value="Acetyltransf_5"/>
    <property type="match status" value="1"/>
</dbReference>
<dbReference type="CDD" id="cd07986">
    <property type="entry name" value="LPLAT_ACT14924-like"/>
    <property type="match status" value="1"/>
</dbReference>
<dbReference type="SUPFAM" id="SSF69593">
    <property type="entry name" value="Glycerol-3-phosphate (1)-acyltransferase"/>
    <property type="match status" value="1"/>
</dbReference>
<evidence type="ECO:0000256" key="2">
    <source>
        <dbReference type="ARBA" id="ARBA00022516"/>
    </source>
</evidence>
<sequence length="569" mass="64760">MLDIAHAVTQKYPALARQPALIRQPALGLLRRLTHEVEINRFLDRHQDVGPFEFIDHVLARFTFSYLVSPRERENIPSEGRVIIVANHPLGTLDGLALLRLVGEVRRDVKILANDLLWQFSALRALLLPVDNLTRSGYRQSMTRIVGSLMNEEVVIVFPAGEVSRAGPSGIKDGPWQSGFLHFARKTNAPILPVHLGGKNSALFYSLSLIYRPLGGLLLVDEMFKKHAVDLPVRVGEPIPLERFDLAELPTRTKVKLLRKHVYRLPKNKKSLFATVRPIAHPEDRAQLRRELRDAECLGQTHHGMRILLLDYRNDSAVMRELGRLRELTFRRIGEGTGRRLDLDDYDRHYRHLLVWDEEALEIAGAYRIGEVGTVLRDKGPDGLYSSSLFAYPDGWLERMSESIELGRSFVQPRYWGRRSLDLLWYGIGAYLKTRPEVRWMFGPVSISNAMPRAAQDLLVSYYRHYYGASVTGVKARAPFQPLGERLKEAGQLFIGNDARHDFKMLKEQLALHGVTVPALYKHYTELCEPGGVSFVDFGIDADFGYCVDGLVQVEVARITERKRLRYIG</sequence>
<dbReference type="InterPro" id="IPR052351">
    <property type="entry name" value="Ornithine_N-alpha-AT"/>
</dbReference>
<dbReference type="SUPFAM" id="SSF55729">
    <property type="entry name" value="Acyl-CoA N-acyltransferases (Nat)"/>
    <property type="match status" value="1"/>
</dbReference>
<dbReference type="GO" id="GO:0006629">
    <property type="term" value="P:lipid metabolic process"/>
    <property type="evidence" value="ECO:0007669"/>
    <property type="project" value="UniProtKB-KW"/>
</dbReference>
<dbReference type="InterPro" id="IPR002123">
    <property type="entry name" value="Plipid/glycerol_acylTrfase"/>
</dbReference>
<keyword evidence="3" id="KW-0808">Transferase</keyword>
<dbReference type="STRING" id="119000.SAMN05661010_00494"/>
<comment type="pathway">
    <text evidence="1">Lipid metabolism.</text>
</comment>
<dbReference type="PANTHER" id="PTHR37323:SF1">
    <property type="entry name" value="L-ORNITHINE N(ALPHA)-ACYLTRANSFERASE"/>
    <property type="match status" value="1"/>
</dbReference>
<comment type="catalytic activity">
    <reaction evidence="10">
        <text>a (3R)-hydroxyacyl-[ACP] + L-ornithine = a lyso-ornithine lipid + holo-[ACP] + H(+)</text>
        <dbReference type="Rhea" id="RHEA:20633"/>
        <dbReference type="Rhea" id="RHEA-COMP:9685"/>
        <dbReference type="Rhea" id="RHEA-COMP:9945"/>
        <dbReference type="ChEBI" id="CHEBI:15378"/>
        <dbReference type="ChEBI" id="CHEBI:46911"/>
        <dbReference type="ChEBI" id="CHEBI:64479"/>
        <dbReference type="ChEBI" id="CHEBI:78827"/>
        <dbReference type="ChEBI" id="CHEBI:138482"/>
        <dbReference type="EC" id="2.3.2.30"/>
    </reaction>
    <physiologicalReaction direction="left-to-right" evidence="10">
        <dbReference type="Rhea" id="RHEA:20634"/>
    </physiologicalReaction>
</comment>
<evidence type="ECO:0000256" key="7">
    <source>
        <dbReference type="ARBA" id="ARBA00039058"/>
    </source>
</evidence>
<evidence type="ECO:0000256" key="8">
    <source>
        <dbReference type="ARBA" id="ARBA00039866"/>
    </source>
</evidence>
<keyword evidence="5" id="KW-0012">Acyltransferase</keyword>
<evidence type="ECO:0000256" key="6">
    <source>
        <dbReference type="ARBA" id="ARBA00038095"/>
    </source>
</evidence>
<feature type="domain" description="Phospholipid/glycerol acyltransferase" evidence="11">
    <location>
        <begin position="82"/>
        <end position="199"/>
    </location>
</feature>
<organism evidence="12 13">
    <name type="scientific">Modicisalibacter muralis</name>
    <dbReference type="NCBI Taxonomy" id="119000"/>
    <lineage>
        <taxon>Bacteria</taxon>
        <taxon>Pseudomonadati</taxon>
        <taxon>Pseudomonadota</taxon>
        <taxon>Gammaproteobacteria</taxon>
        <taxon>Oceanospirillales</taxon>
        <taxon>Halomonadaceae</taxon>
        <taxon>Modicisalibacter</taxon>
    </lineage>
</organism>
<evidence type="ECO:0000259" key="11">
    <source>
        <dbReference type="SMART" id="SM00563"/>
    </source>
</evidence>
<evidence type="ECO:0000256" key="3">
    <source>
        <dbReference type="ARBA" id="ARBA00022679"/>
    </source>
</evidence>
<name>A0A1G9FRZ3_9GAMM</name>
<evidence type="ECO:0000313" key="12">
    <source>
        <dbReference type="EMBL" id="SDK91169.1"/>
    </source>
</evidence>
<accession>A0A1G9FRZ3</accession>
<keyword evidence="4" id="KW-0443">Lipid metabolism</keyword>
<dbReference type="RefSeq" id="WP_089725153.1">
    <property type="nucleotide sequence ID" value="NZ_FNGI01000001.1"/>
</dbReference>
<dbReference type="Proteomes" id="UP000198654">
    <property type="component" value="Unassembled WGS sequence"/>
</dbReference>
<protein>
    <recommendedName>
        <fullName evidence="8">L-ornithine N(alpha)-acyltransferase</fullName>
        <ecNumber evidence="7">2.3.2.30</ecNumber>
    </recommendedName>
</protein>
<dbReference type="Pfam" id="PF19576">
    <property type="entry name" value="Acyltransf_2"/>
    <property type="match status" value="1"/>
</dbReference>
<evidence type="ECO:0000313" key="13">
    <source>
        <dbReference type="Proteomes" id="UP000198654"/>
    </source>
</evidence>